<evidence type="ECO:0000259" key="5">
    <source>
        <dbReference type="Pfam" id="PF21517"/>
    </source>
</evidence>
<organism evidence="7">
    <name type="scientific">Caenorhabditis remanei</name>
    <name type="common">Caenorhabditis vulgaris</name>
    <dbReference type="NCBI Taxonomy" id="31234"/>
    <lineage>
        <taxon>Eukaryota</taxon>
        <taxon>Metazoa</taxon>
        <taxon>Ecdysozoa</taxon>
        <taxon>Nematoda</taxon>
        <taxon>Chromadorea</taxon>
        <taxon>Rhabditida</taxon>
        <taxon>Rhabditina</taxon>
        <taxon>Rhabditomorpha</taxon>
        <taxon>Rhabditoidea</taxon>
        <taxon>Rhabditidae</taxon>
        <taxon>Peloderinae</taxon>
        <taxon>Caenorhabditis</taxon>
    </lineage>
</organism>
<dbReference type="InterPro" id="IPR036388">
    <property type="entry name" value="WH-like_DNA-bd_sf"/>
</dbReference>
<dbReference type="PANTHER" id="PTHR23022:SF129">
    <property type="entry name" value="TRANSPOSABLE ELEMENT TC3 TRANSPOSASE"/>
    <property type="match status" value="1"/>
</dbReference>
<feature type="region of interest" description="Disordered" evidence="2">
    <location>
        <begin position="354"/>
        <end position="402"/>
    </location>
</feature>
<dbReference type="Proteomes" id="UP000008281">
    <property type="component" value="Unassembled WGS sequence"/>
</dbReference>
<dbReference type="InterPro" id="IPR038717">
    <property type="entry name" value="Tc1-like_DDE_dom"/>
</dbReference>
<accession>E3N4X4</accession>
<dbReference type="GO" id="GO:0005634">
    <property type="term" value="C:nucleus"/>
    <property type="evidence" value="ECO:0007669"/>
    <property type="project" value="UniProtKB-SubCell"/>
</dbReference>
<dbReference type="InterPro" id="IPR048703">
    <property type="entry name" value="Tnp_Tc3-like_HTH"/>
</dbReference>
<dbReference type="Gene3D" id="1.10.10.60">
    <property type="entry name" value="Homeodomain-like"/>
    <property type="match status" value="1"/>
</dbReference>
<evidence type="ECO:0000313" key="7">
    <source>
        <dbReference type="Proteomes" id="UP000008281"/>
    </source>
</evidence>
<dbReference type="InterPro" id="IPR052338">
    <property type="entry name" value="Transposase_5"/>
</dbReference>
<dbReference type="OMA" id="CINEYLR"/>
<sequence length="487" mass="55819">MPNLFTQVIHIEMVRSTRLSLEQQAQIDLMVELGLYFSEMSRRIGRSRDCIRRYVNDPLAYGTAKSPGRPRILNQREERAVVRCALNTVKSANDVIAELDLKASKSTVLRTFHRSGHLKRAVLKPVPKMSDAHKLKRLAFAKSNMAQDWSKIVWSDEKKFNLDGPDGAHSYWRDLRKDPMTFSRRNFGGGSLMVWGAFCNNKAVALKFVTCKTNSVDYQATLQSGIVPFFSRGNRKKTHIFQQDNAAIHKSGATMNWFATKKIKTLDWPANSPDLNPIENVWGLLARAVYRHGKQFQTVSDLKDTILDEWNKLQPSYLQSLTDSMSNRLCQVIQNFGGSTTNVEIRVQRGENVVECSESPNDKQEGENIVLRKPVETQPSTSKSNAPEARSPQQSQRKRLHSSKATNLDEIIKFIILEMKEKKEDFDLSEDCKKYIEHASPRRKCRTMKTKIVQILYKVPVEEFVLNKEDKVVRYKSTVSLNFMEIN</sequence>
<dbReference type="AlphaFoldDB" id="E3N4X4"/>
<dbReference type="HOGENOM" id="CLU_033666_0_2_1"/>
<evidence type="ECO:0000313" key="6">
    <source>
        <dbReference type="EMBL" id="EFO86928.1"/>
    </source>
</evidence>
<proteinExistence type="predicted"/>
<comment type="subcellular location">
    <subcellularLocation>
        <location evidence="1">Nucleus</location>
    </subcellularLocation>
</comment>
<dbReference type="STRING" id="31234.E3N4X4"/>
<feature type="compositionally biased region" description="Polar residues" evidence="2">
    <location>
        <begin position="377"/>
        <end position="395"/>
    </location>
</feature>
<dbReference type="Gene3D" id="1.10.10.10">
    <property type="entry name" value="Winged helix-like DNA-binding domain superfamily/Winged helix DNA-binding domain"/>
    <property type="match status" value="1"/>
</dbReference>
<feature type="domain" description="Tc3 transposase DNA binding" evidence="3">
    <location>
        <begin position="15"/>
        <end position="63"/>
    </location>
</feature>
<evidence type="ECO:0008006" key="8">
    <source>
        <dbReference type="Google" id="ProtNLM"/>
    </source>
</evidence>
<feature type="domain" description="Transposable element Tc3 transposase-like DNA-binding HTH" evidence="5">
    <location>
        <begin position="76"/>
        <end position="115"/>
    </location>
</feature>
<dbReference type="EMBL" id="DS268529">
    <property type="protein sequence ID" value="EFO86928.1"/>
    <property type="molecule type" value="Genomic_DNA"/>
</dbReference>
<protein>
    <recommendedName>
        <fullName evidence="8">Tc1-like transposase DDE domain-containing protein</fullName>
    </recommendedName>
</protein>
<dbReference type="Pfam" id="PF11427">
    <property type="entry name" value="HTH_Tnp_Tc3_1"/>
    <property type="match status" value="1"/>
</dbReference>
<dbReference type="Pfam" id="PF21517">
    <property type="entry name" value="HTH_Tnp_Tc3_2_like"/>
    <property type="match status" value="1"/>
</dbReference>
<dbReference type="InterPro" id="IPR009057">
    <property type="entry name" value="Homeodomain-like_sf"/>
</dbReference>
<dbReference type="PANTHER" id="PTHR23022">
    <property type="entry name" value="TRANSPOSABLE ELEMENT-RELATED"/>
    <property type="match status" value="1"/>
</dbReference>
<reference evidence="6" key="1">
    <citation type="submission" date="2007-07" db="EMBL/GenBank/DDBJ databases">
        <title>PCAP assembly of the Caenorhabditis remanei genome.</title>
        <authorList>
            <consortium name="The Caenorhabditis remanei Sequencing Consortium"/>
            <person name="Wilson R.K."/>
        </authorList>
    </citation>
    <scope>NUCLEOTIDE SEQUENCE [LARGE SCALE GENOMIC DNA]</scope>
    <source>
        <strain evidence="6">PB4641</strain>
    </source>
</reference>
<dbReference type="Gene3D" id="3.30.420.10">
    <property type="entry name" value="Ribonuclease H-like superfamily/Ribonuclease H"/>
    <property type="match status" value="1"/>
</dbReference>
<evidence type="ECO:0000259" key="3">
    <source>
        <dbReference type="Pfam" id="PF11427"/>
    </source>
</evidence>
<name>E3N4X4_CAERE</name>
<dbReference type="InParanoid" id="E3N4X4"/>
<dbReference type="InterPro" id="IPR025898">
    <property type="entry name" value="Tc3_transposase_DNA-bd_dom"/>
</dbReference>
<keyword evidence="7" id="KW-1185">Reference proteome</keyword>
<dbReference type="Pfam" id="PF13358">
    <property type="entry name" value="DDE_3"/>
    <property type="match status" value="1"/>
</dbReference>
<dbReference type="OrthoDB" id="106945at2759"/>
<evidence type="ECO:0000256" key="2">
    <source>
        <dbReference type="SAM" id="MobiDB-lite"/>
    </source>
</evidence>
<dbReference type="SUPFAM" id="SSF46689">
    <property type="entry name" value="Homeodomain-like"/>
    <property type="match status" value="2"/>
</dbReference>
<evidence type="ECO:0000259" key="4">
    <source>
        <dbReference type="Pfam" id="PF13358"/>
    </source>
</evidence>
<dbReference type="GO" id="GO:0003677">
    <property type="term" value="F:DNA binding"/>
    <property type="evidence" value="ECO:0007669"/>
    <property type="project" value="InterPro"/>
</dbReference>
<evidence type="ECO:0000256" key="1">
    <source>
        <dbReference type="ARBA" id="ARBA00004123"/>
    </source>
</evidence>
<dbReference type="InterPro" id="IPR036397">
    <property type="entry name" value="RNaseH_sf"/>
</dbReference>
<feature type="domain" description="Tc1-like transposase DDE" evidence="4">
    <location>
        <begin position="152"/>
        <end position="303"/>
    </location>
</feature>
<dbReference type="eggNOG" id="ENOG502RZ9M">
    <property type="taxonomic scope" value="Eukaryota"/>
</dbReference>
<gene>
    <name evidence="6" type="ORF">CRE_09716</name>
</gene>